<keyword evidence="4 5" id="KW-0539">Nucleus</keyword>
<evidence type="ECO:0000256" key="5">
    <source>
        <dbReference type="PROSITE-ProRule" id="PRU00089"/>
    </source>
</evidence>
<reference evidence="9" key="1">
    <citation type="journal article" date="2017" name="Nat. Microbiol.">
        <title>Global analysis of biosynthetic gene clusters reveals vast potential of secondary metabolite production in Penicillium species.</title>
        <authorList>
            <person name="Nielsen J.C."/>
            <person name="Grijseels S."/>
            <person name="Prigent S."/>
            <person name="Ji B."/>
            <person name="Dainat J."/>
            <person name="Nielsen K.F."/>
            <person name="Frisvad J.C."/>
            <person name="Workman M."/>
            <person name="Nielsen J."/>
        </authorList>
    </citation>
    <scope>NUCLEOTIDE SEQUENCE [LARGE SCALE GENOMIC DNA]</scope>
    <source>
        <strain evidence="9">IBT 11843</strain>
    </source>
</reference>
<sequence length="492" mass="54412">MERTDSFKMTSSFPPDYFNLAQIPTDQREHEYHLSAQTRSLDDESLLQISASQPYDPWQSSENWAALRSNLASESMTPLQHPGHNNSTLEPHEQSPSSSSSSRVIVPGSNNTHLSSFSTPHHHSTPMAQSNLQAPRLHHGEDLLEWQSDLVTSSFYTRDFFYRQPAQLETSSGNLLGNSLALQGPPPSPPISISSQQSSSISVNSMGPTVPNTVADSSSPRTSLEDHSEGDLNADLPYSKLIFRALKEAEGNKLTLQQIYEWFTKNTNKGKDNTKGWQNSIRHNLSMNKGFTADKAEGSTGKKPQNLWALTQDALDRGYVESTTRYRKANYRKAVGSNTPVLKRQWLGSKGGKAANHAAKVGHPSQRARRERHHYSPGQHQPQQAPQPQPSGEEQYLPTPPLASIQHYHLSHALNGLPMETRDSPLQHEYDYSHVIGCTSPPLGDNVLFCDAADPELDYVPLDMGHLCCWYGLQGPSNGLTAGPDGPSDLQH</sequence>
<dbReference type="PANTHER" id="PTHR46078">
    <property type="entry name" value="FORKHEAD BOX PROTEIN J2 FAMILY MEMBER"/>
    <property type="match status" value="1"/>
</dbReference>
<gene>
    <name evidence="8" type="ORF">PENDEC_c002G06220</name>
</gene>
<evidence type="ECO:0000313" key="8">
    <source>
        <dbReference type="EMBL" id="OQD77759.1"/>
    </source>
</evidence>
<dbReference type="EMBL" id="MDYL01000002">
    <property type="protein sequence ID" value="OQD77759.1"/>
    <property type="molecule type" value="Genomic_DNA"/>
</dbReference>
<dbReference type="Pfam" id="PF00250">
    <property type="entry name" value="Forkhead"/>
    <property type="match status" value="1"/>
</dbReference>
<dbReference type="GO" id="GO:0005634">
    <property type="term" value="C:nucleus"/>
    <property type="evidence" value="ECO:0007669"/>
    <property type="project" value="UniProtKB-SubCell"/>
</dbReference>
<dbReference type="InterPro" id="IPR030456">
    <property type="entry name" value="TF_fork_head_CS_2"/>
</dbReference>
<dbReference type="Gene3D" id="1.10.10.10">
    <property type="entry name" value="Winged helix-like DNA-binding domain superfamily/Winged helix DNA-binding domain"/>
    <property type="match status" value="1"/>
</dbReference>
<dbReference type="AlphaFoldDB" id="A0A1V6PL57"/>
<dbReference type="InterPro" id="IPR036388">
    <property type="entry name" value="WH-like_DNA-bd_sf"/>
</dbReference>
<dbReference type="OrthoDB" id="5954824at2759"/>
<dbReference type="InterPro" id="IPR001766">
    <property type="entry name" value="Fork_head_dom"/>
</dbReference>
<proteinExistence type="predicted"/>
<keyword evidence="1" id="KW-0805">Transcription regulation</keyword>
<dbReference type="PROSITE" id="PS00658">
    <property type="entry name" value="FORK_HEAD_2"/>
    <property type="match status" value="1"/>
</dbReference>
<feature type="compositionally biased region" description="Basic residues" evidence="6">
    <location>
        <begin position="366"/>
        <end position="375"/>
    </location>
</feature>
<dbReference type="STRING" id="69771.A0A1V6PL57"/>
<evidence type="ECO:0000256" key="1">
    <source>
        <dbReference type="ARBA" id="ARBA00023015"/>
    </source>
</evidence>
<evidence type="ECO:0000256" key="3">
    <source>
        <dbReference type="ARBA" id="ARBA00023163"/>
    </source>
</evidence>
<feature type="compositionally biased region" description="Polar residues" evidence="6">
    <location>
        <begin position="74"/>
        <end position="89"/>
    </location>
</feature>
<feature type="region of interest" description="Disordered" evidence="6">
    <location>
        <begin position="349"/>
        <end position="399"/>
    </location>
</feature>
<dbReference type="SMART" id="SM00339">
    <property type="entry name" value="FH"/>
    <property type="match status" value="1"/>
</dbReference>
<dbReference type="InterPro" id="IPR036390">
    <property type="entry name" value="WH_DNA-bd_sf"/>
</dbReference>
<dbReference type="Proteomes" id="UP000191522">
    <property type="component" value="Unassembled WGS sequence"/>
</dbReference>
<evidence type="ECO:0000256" key="2">
    <source>
        <dbReference type="ARBA" id="ARBA00023125"/>
    </source>
</evidence>
<dbReference type="InterPro" id="IPR045912">
    <property type="entry name" value="FOXJ2/3-like"/>
</dbReference>
<comment type="caution">
    <text evidence="8">The sequence shown here is derived from an EMBL/GenBank/DDBJ whole genome shotgun (WGS) entry which is preliminary data.</text>
</comment>
<evidence type="ECO:0000313" key="9">
    <source>
        <dbReference type="Proteomes" id="UP000191522"/>
    </source>
</evidence>
<feature type="region of interest" description="Disordered" evidence="6">
    <location>
        <begin position="177"/>
        <end position="231"/>
    </location>
</feature>
<dbReference type="GO" id="GO:0000978">
    <property type="term" value="F:RNA polymerase II cis-regulatory region sequence-specific DNA binding"/>
    <property type="evidence" value="ECO:0007669"/>
    <property type="project" value="TreeGrafter"/>
</dbReference>
<feature type="region of interest" description="Disordered" evidence="6">
    <location>
        <begin position="74"/>
        <end position="129"/>
    </location>
</feature>
<dbReference type="SUPFAM" id="SSF46785">
    <property type="entry name" value="Winged helix' DNA-binding domain"/>
    <property type="match status" value="1"/>
</dbReference>
<evidence type="ECO:0000259" key="7">
    <source>
        <dbReference type="PROSITE" id="PS50039"/>
    </source>
</evidence>
<feature type="compositionally biased region" description="Low complexity" evidence="6">
    <location>
        <begin position="376"/>
        <end position="395"/>
    </location>
</feature>
<feature type="compositionally biased region" description="Low complexity" evidence="6">
    <location>
        <begin position="191"/>
        <end position="202"/>
    </location>
</feature>
<feature type="domain" description="Fork-head" evidence="7">
    <location>
        <begin position="233"/>
        <end position="329"/>
    </location>
</feature>
<evidence type="ECO:0000256" key="4">
    <source>
        <dbReference type="ARBA" id="ARBA00023242"/>
    </source>
</evidence>
<evidence type="ECO:0000256" key="6">
    <source>
        <dbReference type="SAM" id="MobiDB-lite"/>
    </source>
</evidence>
<keyword evidence="9" id="KW-1185">Reference proteome</keyword>
<dbReference type="GO" id="GO:0000981">
    <property type="term" value="F:DNA-binding transcription factor activity, RNA polymerase II-specific"/>
    <property type="evidence" value="ECO:0007669"/>
    <property type="project" value="TreeGrafter"/>
</dbReference>
<accession>A0A1V6PL57</accession>
<organism evidence="8 9">
    <name type="scientific">Penicillium decumbens</name>
    <dbReference type="NCBI Taxonomy" id="69771"/>
    <lineage>
        <taxon>Eukaryota</taxon>
        <taxon>Fungi</taxon>
        <taxon>Dikarya</taxon>
        <taxon>Ascomycota</taxon>
        <taxon>Pezizomycotina</taxon>
        <taxon>Eurotiomycetes</taxon>
        <taxon>Eurotiomycetidae</taxon>
        <taxon>Eurotiales</taxon>
        <taxon>Aspergillaceae</taxon>
        <taxon>Penicillium</taxon>
    </lineage>
</organism>
<keyword evidence="2 5" id="KW-0238">DNA-binding</keyword>
<keyword evidence="3" id="KW-0804">Transcription</keyword>
<feature type="compositionally biased region" description="Polar residues" evidence="6">
    <location>
        <begin position="203"/>
        <end position="222"/>
    </location>
</feature>
<protein>
    <recommendedName>
        <fullName evidence="7">Fork-head domain-containing protein</fullName>
    </recommendedName>
</protein>
<dbReference type="PANTHER" id="PTHR46078:SF2">
    <property type="entry name" value="FORK-HEAD DOMAIN-CONTAINING PROTEIN"/>
    <property type="match status" value="1"/>
</dbReference>
<dbReference type="PROSITE" id="PS50039">
    <property type="entry name" value="FORK_HEAD_3"/>
    <property type="match status" value="1"/>
</dbReference>
<name>A0A1V6PL57_PENDC</name>
<feature type="DNA-binding region" description="Fork-head" evidence="5">
    <location>
        <begin position="233"/>
        <end position="329"/>
    </location>
</feature>
<comment type="subcellular location">
    <subcellularLocation>
        <location evidence="5">Nucleus</location>
    </subcellularLocation>
</comment>